<evidence type="ECO:0000313" key="2">
    <source>
        <dbReference type="EMBL" id="AWN42226.1"/>
    </source>
</evidence>
<dbReference type="RefSeq" id="WP_109891897.1">
    <property type="nucleotide sequence ID" value="NZ_CP029550.1"/>
</dbReference>
<dbReference type="Gene3D" id="1.10.10.10">
    <property type="entry name" value="Winged helix-like DNA-binding domain superfamily/Winged helix DNA-binding domain"/>
    <property type="match status" value="1"/>
</dbReference>
<dbReference type="InterPro" id="IPR021660">
    <property type="entry name" value="DUF3253"/>
</dbReference>
<organism evidence="2 3">
    <name type="scientific">Methylobacterium durans</name>
    <dbReference type="NCBI Taxonomy" id="2202825"/>
    <lineage>
        <taxon>Bacteria</taxon>
        <taxon>Pseudomonadati</taxon>
        <taxon>Pseudomonadota</taxon>
        <taxon>Alphaproteobacteria</taxon>
        <taxon>Hyphomicrobiales</taxon>
        <taxon>Methylobacteriaceae</taxon>
        <taxon>Methylobacterium</taxon>
    </lineage>
</organism>
<dbReference type="Pfam" id="PF11625">
    <property type="entry name" value="DUF3253"/>
    <property type="match status" value="1"/>
</dbReference>
<dbReference type="EMBL" id="CP029550">
    <property type="protein sequence ID" value="AWN42226.1"/>
    <property type="molecule type" value="Genomic_DNA"/>
</dbReference>
<gene>
    <name evidence="2" type="ORF">DK389_19125</name>
</gene>
<keyword evidence="3" id="KW-1185">Reference proteome</keyword>
<dbReference type="KEGG" id="mets:DK389_19125"/>
<accession>A0A2U8WA85</accession>
<protein>
    <submittedName>
        <fullName evidence="2">DUF3253 domain-containing protein</fullName>
    </submittedName>
</protein>
<dbReference type="AlphaFoldDB" id="A0A2U8WA85"/>
<evidence type="ECO:0000313" key="3">
    <source>
        <dbReference type="Proteomes" id="UP000245926"/>
    </source>
</evidence>
<feature type="region of interest" description="Disordered" evidence="1">
    <location>
        <begin position="98"/>
        <end position="119"/>
    </location>
</feature>
<reference evidence="3" key="1">
    <citation type="submission" date="2018-05" db="EMBL/GenBank/DDBJ databases">
        <title>Complete Genome Sequence of Methylobacterium sp. 17SD2-17.</title>
        <authorList>
            <person name="Srinivasan S."/>
        </authorList>
    </citation>
    <scope>NUCLEOTIDE SEQUENCE [LARGE SCALE GENOMIC DNA]</scope>
    <source>
        <strain evidence="3">17SD2-17</strain>
    </source>
</reference>
<dbReference type="SUPFAM" id="SSF46785">
    <property type="entry name" value="Winged helix' DNA-binding domain"/>
    <property type="match status" value="1"/>
</dbReference>
<dbReference type="Proteomes" id="UP000245926">
    <property type="component" value="Chromosome"/>
</dbReference>
<dbReference type="OrthoDB" id="7631458at2"/>
<evidence type="ECO:0000256" key="1">
    <source>
        <dbReference type="SAM" id="MobiDB-lite"/>
    </source>
</evidence>
<name>A0A2U8WA85_9HYPH</name>
<proteinExistence type="predicted"/>
<sequence>MTNPPDPIRPARASEEAIAETMLRLVAERGAGKTICPSEVARALGGPHPDGWGPLMQPVRRVAVRLTKSGQVVILRKGRPVPDPDDFRGIYRLAAAPGDASGAASGTSSGDGAGNASEV</sequence>
<dbReference type="InterPro" id="IPR036388">
    <property type="entry name" value="WH-like_DNA-bd_sf"/>
</dbReference>
<dbReference type="InterPro" id="IPR036390">
    <property type="entry name" value="WH_DNA-bd_sf"/>
</dbReference>